<evidence type="ECO:0000256" key="8">
    <source>
        <dbReference type="ARBA" id="ARBA00023224"/>
    </source>
</evidence>
<keyword evidence="5 10" id="KW-0472">Membrane</keyword>
<evidence type="ECO:0000256" key="1">
    <source>
        <dbReference type="ARBA" id="ARBA00004141"/>
    </source>
</evidence>
<feature type="transmembrane region" description="Helical" evidence="10">
    <location>
        <begin position="443"/>
        <end position="463"/>
    </location>
</feature>
<dbReference type="InterPro" id="IPR017978">
    <property type="entry name" value="GPCR_3_C"/>
</dbReference>
<feature type="transmembrane region" description="Helical" evidence="10">
    <location>
        <begin position="483"/>
        <end position="504"/>
    </location>
</feature>
<evidence type="ECO:0000256" key="5">
    <source>
        <dbReference type="ARBA" id="ARBA00023136"/>
    </source>
</evidence>
<proteinExistence type="predicted"/>
<dbReference type="InterPro" id="IPR002455">
    <property type="entry name" value="GPCR3_GABA-B"/>
</dbReference>
<gene>
    <name evidence="12" type="ORF">P5673_009803</name>
</gene>
<evidence type="ECO:0000256" key="9">
    <source>
        <dbReference type="SAM" id="MobiDB-lite"/>
    </source>
</evidence>
<name>A0AAD9V9K3_ACRCE</name>
<evidence type="ECO:0000256" key="6">
    <source>
        <dbReference type="ARBA" id="ARBA00023170"/>
    </source>
</evidence>
<keyword evidence="3 10" id="KW-1133">Transmembrane helix</keyword>
<sequence>MILTTAFTADNCDDQCGVFSCAFCLNVWGDPDKAVVFSDKALMERNRCFLILGPHTSVEATSVLHVVGFYRKLMDQDFKIFLGVFGEVAASLVFCELYRMGMYGPEYVWILNPEAGTVDRWAELNRVEALKNKSVCTKEELEVVANRTFLLAGNDLRSDYDTKTDSGLIEGLNTNRLGSHRCSMAKTMKVLSNPRVESLKEMNKSVVQRIKILVYAYATDKLKTFKVPSQLRWRFRFWSAQKETAGEEGGGGVVAWFGVIVALKLNLLLQFGNRFLVYDVDNRIPSDHTRKTTDVSDIPAYLFIVFSATASLGIVLGVIFLVFNRYYRKCRLSAPLFNDVMVLGCIACWATVFLFGLRKFQDPKNSLPLICKSRIWILSIGFSLAFGAMFIKTWRIYKIFTNQPLKVRVSTFLVIKNSYKNSFWSRTDMCTFDIPQPGPLYDWSMLAMVGAIILVDVAILLSWELADPLKHKAVKIDEMKLPLWLTLIYVYKGIMLLFGLFLAYETRKVVYPHLNDSRVIRICMYNVVPLSMIGGFLSVILDDKQFKELYAALSLCIIFPASVTISLIFIPKLVHRIKLPSLEDDTGDTTMHSVTMAGPSVVFSSTLTTEPGKEKFVDGSNTNELCDTQNGVSTRSNSLAPPLPPTPHVDGKDTSAKPLED</sequence>
<feature type="domain" description="G-protein coupled receptors family 3 profile" evidence="11">
    <location>
        <begin position="370"/>
        <end position="573"/>
    </location>
</feature>
<dbReference type="PROSITE" id="PS50259">
    <property type="entry name" value="G_PROTEIN_RECEP_F3_4"/>
    <property type="match status" value="1"/>
</dbReference>
<dbReference type="PANTHER" id="PTHR10519">
    <property type="entry name" value="GABA-B RECEPTOR"/>
    <property type="match status" value="1"/>
</dbReference>
<protein>
    <submittedName>
        <fullName evidence="12">Gamma-aminobutyric acid type B receptor subunit 2</fullName>
    </submittedName>
</protein>
<feature type="compositionally biased region" description="Basic and acidic residues" evidence="9">
    <location>
        <begin position="649"/>
        <end position="661"/>
    </location>
</feature>
<keyword evidence="4" id="KW-0297">G-protein coupled receptor</keyword>
<dbReference type="GO" id="GO:0038039">
    <property type="term" value="C:G protein-coupled receptor heterodimeric complex"/>
    <property type="evidence" value="ECO:0007669"/>
    <property type="project" value="TreeGrafter"/>
</dbReference>
<accession>A0AAD9V9K3</accession>
<evidence type="ECO:0000259" key="11">
    <source>
        <dbReference type="PROSITE" id="PS50259"/>
    </source>
</evidence>
<dbReference type="Pfam" id="PF00003">
    <property type="entry name" value="7tm_3"/>
    <property type="match status" value="1"/>
</dbReference>
<feature type="compositionally biased region" description="Polar residues" evidence="9">
    <location>
        <begin position="619"/>
        <end position="639"/>
    </location>
</feature>
<dbReference type="GO" id="GO:0007214">
    <property type="term" value="P:gamma-aminobutyric acid signaling pathway"/>
    <property type="evidence" value="ECO:0007669"/>
    <property type="project" value="TreeGrafter"/>
</dbReference>
<organism evidence="12 13">
    <name type="scientific">Acropora cervicornis</name>
    <name type="common">Staghorn coral</name>
    <dbReference type="NCBI Taxonomy" id="6130"/>
    <lineage>
        <taxon>Eukaryota</taxon>
        <taxon>Metazoa</taxon>
        <taxon>Cnidaria</taxon>
        <taxon>Anthozoa</taxon>
        <taxon>Hexacorallia</taxon>
        <taxon>Scleractinia</taxon>
        <taxon>Astrocoeniina</taxon>
        <taxon>Acroporidae</taxon>
        <taxon>Acropora</taxon>
    </lineage>
</organism>
<keyword evidence="8" id="KW-0807">Transducer</keyword>
<feature type="transmembrane region" description="Helical" evidence="10">
    <location>
        <begin position="375"/>
        <end position="394"/>
    </location>
</feature>
<dbReference type="AlphaFoldDB" id="A0AAD9V9K3"/>
<dbReference type="PRINTS" id="PR01177">
    <property type="entry name" value="GABAB1RECPTR"/>
</dbReference>
<keyword evidence="2 10" id="KW-0812">Transmembrane</keyword>
<keyword evidence="13" id="KW-1185">Reference proteome</keyword>
<dbReference type="PANTHER" id="PTHR10519:SF74">
    <property type="entry name" value="GAMMA-AMINOBUTYRIC ACID TYPE B RECEPTOR SUBUNIT 2"/>
    <property type="match status" value="1"/>
</dbReference>
<evidence type="ECO:0000313" key="12">
    <source>
        <dbReference type="EMBL" id="KAK2566311.1"/>
    </source>
</evidence>
<evidence type="ECO:0000256" key="3">
    <source>
        <dbReference type="ARBA" id="ARBA00022989"/>
    </source>
</evidence>
<evidence type="ECO:0000256" key="2">
    <source>
        <dbReference type="ARBA" id="ARBA00022692"/>
    </source>
</evidence>
<evidence type="ECO:0000256" key="10">
    <source>
        <dbReference type="SAM" id="Phobius"/>
    </source>
</evidence>
<feature type="transmembrane region" description="Helical" evidence="10">
    <location>
        <begin position="549"/>
        <end position="570"/>
    </location>
</feature>
<evidence type="ECO:0000313" key="13">
    <source>
        <dbReference type="Proteomes" id="UP001249851"/>
    </source>
</evidence>
<feature type="transmembrane region" description="Helical" evidence="10">
    <location>
        <begin position="300"/>
        <end position="324"/>
    </location>
</feature>
<reference evidence="12" key="2">
    <citation type="journal article" date="2023" name="Science">
        <title>Genomic signatures of disease resistance in endangered staghorn corals.</title>
        <authorList>
            <person name="Vollmer S.V."/>
            <person name="Selwyn J.D."/>
            <person name="Despard B.A."/>
            <person name="Roesel C.L."/>
        </authorList>
    </citation>
    <scope>NUCLEOTIDE SEQUENCE</scope>
    <source>
        <strain evidence="12">K2</strain>
    </source>
</reference>
<keyword evidence="7" id="KW-0325">Glycoprotein</keyword>
<reference evidence="12" key="1">
    <citation type="journal article" date="2023" name="G3 (Bethesda)">
        <title>Whole genome assembly and annotation of the endangered Caribbean coral Acropora cervicornis.</title>
        <authorList>
            <person name="Selwyn J.D."/>
            <person name="Vollmer S.V."/>
        </authorList>
    </citation>
    <scope>NUCLEOTIDE SEQUENCE</scope>
    <source>
        <strain evidence="12">K2</strain>
    </source>
</reference>
<dbReference type="PRINTS" id="PR01176">
    <property type="entry name" value="GABABRECEPTR"/>
</dbReference>
<evidence type="ECO:0000256" key="7">
    <source>
        <dbReference type="ARBA" id="ARBA00023180"/>
    </source>
</evidence>
<comment type="subcellular location">
    <subcellularLocation>
        <location evidence="1">Membrane</location>
        <topology evidence="1">Multi-pass membrane protein</topology>
    </subcellularLocation>
</comment>
<keyword evidence="6 12" id="KW-0675">Receptor</keyword>
<dbReference type="GO" id="GO:0004965">
    <property type="term" value="F:G protein-coupled GABA receptor activity"/>
    <property type="evidence" value="ECO:0007669"/>
    <property type="project" value="InterPro"/>
</dbReference>
<feature type="transmembrane region" description="Helical" evidence="10">
    <location>
        <begin position="336"/>
        <end position="355"/>
    </location>
</feature>
<dbReference type="CDD" id="cd15047">
    <property type="entry name" value="7tmC_GABA-B-like"/>
    <property type="match status" value="1"/>
</dbReference>
<dbReference type="Proteomes" id="UP001249851">
    <property type="component" value="Unassembled WGS sequence"/>
</dbReference>
<feature type="region of interest" description="Disordered" evidence="9">
    <location>
        <begin position="613"/>
        <end position="661"/>
    </location>
</feature>
<evidence type="ECO:0000256" key="4">
    <source>
        <dbReference type="ARBA" id="ARBA00023040"/>
    </source>
</evidence>
<dbReference type="Gene3D" id="3.40.50.2300">
    <property type="match status" value="1"/>
</dbReference>
<comment type="caution">
    <text evidence="12">The sequence shown here is derived from an EMBL/GenBank/DDBJ whole genome shotgun (WGS) entry which is preliminary data.</text>
</comment>
<feature type="transmembrane region" description="Helical" evidence="10">
    <location>
        <begin position="519"/>
        <end position="537"/>
    </location>
</feature>
<dbReference type="EMBL" id="JARQWQ010000017">
    <property type="protein sequence ID" value="KAK2566311.1"/>
    <property type="molecule type" value="Genomic_DNA"/>
</dbReference>